<keyword evidence="2" id="KW-1185">Reference proteome</keyword>
<accession>A0A9P8L1L5</accession>
<gene>
    <name evidence="1" type="ORF">FGG08_005698</name>
</gene>
<protein>
    <submittedName>
        <fullName evidence="1">Uncharacterized protein</fullName>
    </submittedName>
</protein>
<dbReference type="PANTHER" id="PTHR35040">
    <property type="match status" value="1"/>
</dbReference>
<dbReference type="AlphaFoldDB" id="A0A9P8L1L5"/>
<sequence>MQGVAVHGIFLDETPNRYSAKTAEYLDAVRQEVKNSSGILGDRMVIYNPGSIPDTRFANLGPDLTAVFEETYQTYRSKALQDRLSSVPYARSRCCYIVHSVPSNEVRQLVTQLRHRAGYLFLTGLSENYYASFGPTWSDFVAAMSTE</sequence>
<name>A0A9P8L1L5_9PEZI</name>
<evidence type="ECO:0000313" key="1">
    <source>
        <dbReference type="EMBL" id="KAH0537523.1"/>
    </source>
</evidence>
<comment type="caution">
    <text evidence="1">The sequence shown here is derived from an EMBL/GenBank/DDBJ whole genome shotgun (WGS) entry which is preliminary data.</text>
</comment>
<dbReference type="Pfam" id="PF12138">
    <property type="entry name" value="Spherulin4"/>
    <property type="match status" value="1"/>
</dbReference>
<dbReference type="PANTHER" id="PTHR35040:SF9">
    <property type="entry name" value="4-LIKE CELL SURFACE PROTEIN, PUTATIVE (AFU_ORTHOLOGUE AFUA_4G14080)-RELATED"/>
    <property type="match status" value="1"/>
</dbReference>
<evidence type="ECO:0000313" key="2">
    <source>
        <dbReference type="Proteomes" id="UP000698800"/>
    </source>
</evidence>
<dbReference type="InterPro" id="IPR021986">
    <property type="entry name" value="Spherulin4"/>
</dbReference>
<reference evidence="1" key="1">
    <citation type="submission" date="2021-03" db="EMBL/GenBank/DDBJ databases">
        <title>Comparative genomics and phylogenomic investigation of the class Geoglossomycetes provide insights into ecological specialization and systematics.</title>
        <authorList>
            <person name="Melie T."/>
            <person name="Pirro S."/>
            <person name="Miller A.N."/>
            <person name="Quandt A."/>
        </authorList>
    </citation>
    <scope>NUCLEOTIDE SEQUENCE</scope>
    <source>
        <strain evidence="1">GBOQ0MN5Z8</strain>
    </source>
</reference>
<dbReference type="Proteomes" id="UP000698800">
    <property type="component" value="Unassembled WGS sequence"/>
</dbReference>
<dbReference type="EMBL" id="JAGHQL010000142">
    <property type="protein sequence ID" value="KAH0537523.1"/>
    <property type="molecule type" value="Genomic_DNA"/>
</dbReference>
<proteinExistence type="predicted"/>
<organism evidence="1 2">
    <name type="scientific">Glutinoglossum americanum</name>
    <dbReference type="NCBI Taxonomy" id="1670608"/>
    <lineage>
        <taxon>Eukaryota</taxon>
        <taxon>Fungi</taxon>
        <taxon>Dikarya</taxon>
        <taxon>Ascomycota</taxon>
        <taxon>Pezizomycotina</taxon>
        <taxon>Geoglossomycetes</taxon>
        <taxon>Geoglossales</taxon>
        <taxon>Geoglossaceae</taxon>
        <taxon>Glutinoglossum</taxon>
    </lineage>
</organism>
<dbReference type="OrthoDB" id="5342184at2759"/>